<evidence type="ECO:0000313" key="1">
    <source>
        <dbReference type="EMBL" id="AKF05677.1"/>
    </source>
</evidence>
<gene>
    <name evidence="1" type="ORF">DB32_002826</name>
</gene>
<name>A0A0F6W2L9_9BACT</name>
<dbReference type="AlphaFoldDB" id="A0A0F6W2L9"/>
<dbReference type="EMBL" id="CP011125">
    <property type="protein sequence ID" value="AKF05677.1"/>
    <property type="molecule type" value="Genomic_DNA"/>
</dbReference>
<dbReference type="KEGG" id="samy:DB32_002826"/>
<accession>A0A0F6W2L9</accession>
<reference evidence="1 2" key="1">
    <citation type="submission" date="2015-03" db="EMBL/GenBank/DDBJ databases">
        <title>Genome assembly of Sandaracinus amylolyticus DSM 53668.</title>
        <authorList>
            <person name="Sharma G."/>
            <person name="Subramanian S."/>
        </authorList>
    </citation>
    <scope>NUCLEOTIDE SEQUENCE [LARGE SCALE GENOMIC DNA]</scope>
    <source>
        <strain evidence="1 2">DSM 53668</strain>
    </source>
</reference>
<protein>
    <submittedName>
        <fullName evidence="1">Uncharacterized protein</fullName>
    </submittedName>
</protein>
<dbReference type="Proteomes" id="UP000034883">
    <property type="component" value="Chromosome"/>
</dbReference>
<proteinExistence type="predicted"/>
<sequence>MSGALVLEHRRILQEICGPARFARALDRLPPDARREYDETSAVSWPRVTTAEHVMHAAAIELARDPVELHEQVSRTAVERTLTTLWRLLLRFTTDEALVARTPRIYARALNRGELVPLVVCPGRAEIRVVGWPDIPEFSTRGIRIAIESVLRLAGRDQVRVIAEPGAQGPIFHATWIP</sequence>
<evidence type="ECO:0000313" key="2">
    <source>
        <dbReference type="Proteomes" id="UP000034883"/>
    </source>
</evidence>
<keyword evidence="2" id="KW-1185">Reference proteome</keyword>
<organism evidence="1 2">
    <name type="scientific">Sandaracinus amylolyticus</name>
    <dbReference type="NCBI Taxonomy" id="927083"/>
    <lineage>
        <taxon>Bacteria</taxon>
        <taxon>Pseudomonadati</taxon>
        <taxon>Myxococcota</taxon>
        <taxon>Polyangia</taxon>
        <taxon>Polyangiales</taxon>
        <taxon>Sandaracinaceae</taxon>
        <taxon>Sandaracinus</taxon>
    </lineage>
</organism>
<dbReference type="STRING" id="927083.DB32_002826"/>